<organism evidence="7 8">
    <name type="scientific">Alkaliphilus peptidifermentans DSM 18978</name>
    <dbReference type="NCBI Taxonomy" id="1120976"/>
    <lineage>
        <taxon>Bacteria</taxon>
        <taxon>Bacillati</taxon>
        <taxon>Bacillota</taxon>
        <taxon>Clostridia</taxon>
        <taxon>Peptostreptococcales</taxon>
        <taxon>Natronincolaceae</taxon>
        <taxon>Alkaliphilus</taxon>
    </lineage>
</organism>
<reference evidence="7 8" key="1">
    <citation type="submission" date="2016-10" db="EMBL/GenBank/DDBJ databases">
        <authorList>
            <person name="de Groot N.N."/>
        </authorList>
    </citation>
    <scope>NUCLEOTIDE SEQUENCE [LARGE SCALE GENOMIC DNA]</scope>
    <source>
        <strain evidence="7 8">DSM 18978</strain>
    </source>
</reference>
<evidence type="ECO:0000256" key="1">
    <source>
        <dbReference type="ARBA" id="ARBA00001946"/>
    </source>
</evidence>
<dbReference type="Pfam" id="PF03328">
    <property type="entry name" value="HpcH_HpaI"/>
    <property type="match status" value="1"/>
</dbReference>
<dbReference type="GO" id="GO:0000287">
    <property type="term" value="F:magnesium ion binding"/>
    <property type="evidence" value="ECO:0007669"/>
    <property type="project" value="TreeGrafter"/>
</dbReference>
<feature type="binding site" evidence="5">
    <location>
        <position position="140"/>
    </location>
    <ligand>
        <name>Mg(2+)</name>
        <dbReference type="ChEBI" id="CHEBI:18420"/>
    </ligand>
</feature>
<comment type="cofactor">
    <cofactor evidence="1">
        <name>Mg(2+)</name>
        <dbReference type="ChEBI" id="CHEBI:18420"/>
    </cofactor>
</comment>
<dbReference type="InterPro" id="IPR011206">
    <property type="entry name" value="Citrate_lyase_beta/mcl1/mcl2"/>
</dbReference>
<dbReference type="STRING" id="1120976.SAMN03080606_02801"/>
<evidence type="ECO:0000256" key="5">
    <source>
        <dbReference type="PIRSR" id="PIRSR015582-2"/>
    </source>
</evidence>
<dbReference type="PANTHER" id="PTHR32308:SF0">
    <property type="entry name" value="HPCH_HPAI ALDOLASE_CITRATE LYASE DOMAIN-CONTAINING PROTEIN"/>
    <property type="match status" value="1"/>
</dbReference>
<sequence length="276" mass="32269">MKYNSLLFIPANKERYLHNDKIHQADAIIIDFEDSIISKDIRTNICIINSIIKDISEPNIFIRIRQERYNEIIENINLDKVKGIMIPKFCLNGDNIRILEDIEEIKKETLILIEDPKGLLDLEKTLVNYSVNGVCFGSEDYISELNAIRNKENLFYPRASIVNITKAYKIKCYDTIFPYLNSDISFKEEVDTAYSMGFDGKMAIHPSQLEYINKRFKPDLDTINKYKKIIDLFYKNKKINSTNVMTLDGEIIEPPHIKRYENIVKEFQKYGDGDNE</sequence>
<dbReference type="GO" id="GO:0016829">
    <property type="term" value="F:lyase activity"/>
    <property type="evidence" value="ECO:0007669"/>
    <property type="project" value="UniProtKB-KW"/>
</dbReference>
<feature type="domain" description="HpcH/HpaI aldolase/citrate lyase" evidence="6">
    <location>
        <begin position="5"/>
        <end position="206"/>
    </location>
</feature>
<dbReference type="InterPro" id="IPR005000">
    <property type="entry name" value="Aldolase/citrate-lyase_domain"/>
</dbReference>
<dbReference type="EMBL" id="FMUS01000019">
    <property type="protein sequence ID" value="SCY86696.1"/>
    <property type="molecule type" value="Genomic_DNA"/>
</dbReference>
<proteinExistence type="predicted"/>
<name>A0A1G5JEA8_9FIRM</name>
<keyword evidence="7" id="KW-0456">Lyase</keyword>
<evidence type="ECO:0000256" key="2">
    <source>
        <dbReference type="ARBA" id="ARBA00022723"/>
    </source>
</evidence>
<dbReference type="PANTHER" id="PTHR32308">
    <property type="entry name" value="LYASE BETA SUBUNIT, PUTATIVE (AFU_ORTHOLOGUE AFUA_4G13030)-RELATED"/>
    <property type="match status" value="1"/>
</dbReference>
<evidence type="ECO:0000313" key="7">
    <source>
        <dbReference type="EMBL" id="SCY86696.1"/>
    </source>
</evidence>
<dbReference type="InterPro" id="IPR015813">
    <property type="entry name" value="Pyrv/PenolPyrv_kinase-like_dom"/>
</dbReference>
<feature type="binding site" evidence="4">
    <location>
        <position position="114"/>
    </location>
    <ligand>
        <name>substrate</name>
    </ligand>
</feature>
<dbReference type="GO" id="GO:0006107">
    <property type="term" value="P:oxaloacetate metabolic process"/>
    <property type="evidence" value="ECO:0007669"/>
    <property type="project" value="TreeGrafter"/>
</dbReference>
<dbReference type="Proteomes" id="UP000198636">
    <property type="component" value="Unassembled WGS sequence"/>
</dbReference>
<feature type="binding site" evidence="4">
    <location>
        <position position="63"/>
    </location>
    <ligand>
        <name>substrate</name>
    </ligand>
</feature>
<dbReference type="Gene3D" id="3.20.20.60">
    <property type="entry name" value="Phosphoenolpyruvate-binding domains"/>
    <property type="match status" value="1"/>
</dbReference>
<keyword evidence="3 5" id="KW-0460">Magnesium</keyword>
<keyword evidence="2 5" id="KW-0479">Metal-binding</keyword>
<dbReference type="SUPFAM" id="SSF51621">
    <property type="entry name" value="Phosphoenolpyruvate/pyruvate domain"/>
    <property type="match status" value="1"/>
</dbReference>
<evidence type="ECO:0000256" key="4">
    <source>
        <dbReference type="PIRSR" id="PIRSR015582-1"/>
    </source>
</evidence>
<gene>
    <name evidence="7" type="ORF">SAMN03080606_02801</name>
</gene>
<dbReference type="AlphaFoldDB" id="A0A1G5JEA8"/>
<evidence type="ECO:0000313" key="8">
    <source>
        <dbReference type="Proteomes" id="UP000198636"/>
    </source>
</evidence>
<dbReference type="InterPro" id="IPR040442">
    <property type="entry name" value="Pyrv_kinase-like_dom_sf"/>
</dbReference>
<accession>A0A1G5JEA8</accession>
<evidence type="ECO:0000259" key="6">
    <source>
        <dbReference type="Pfam" id="PF03328"/>
    </source>
</evidence>
<evidence type="ECO:0000256" key="3">
    <source>
        <dbReference type="ARBA" id="ARBA00022842"/>
    </source>
</evidence>
<keyword evidence="8" id="KW-1185">Reference proteome</keyword>
<protein>
    <submittedName>
        <fullName evidence="7">HpcH/HpaI aldolase/citrate lyase family protein</fullName>
    </submittedName>
</protein>
<dbReference type="PIRSF" id="PIRSF015582">
    <property type="entry name" value="Cit_lyase_B"/>
    <property type="match status" value="1"/>
</dbReference>
<feature type="binding site" evidence="5">
    <location>
        <position position="114"/>
    </location>
    <ligand>
        <name>Mg(2+)</name>
        <dbReference type="ChEBI" id="CHEBI:18420"/>
    </ligand>
</feature>